<dbReference type="InParanoid" id="A0A1E7EQF2"/>
<organism evidence="2 3">
    <name type="scientific">Fragilariopsis cylindrus CCMP1102</name>
    <dbReference type="NCBI Taxonomy" id="635003"/>
    <lineage>
        <taxon>Eukaryota</taxon>
        <taxon>Sar</taxon>
        <taxon>Stramenopiles</taxon>
        <taxon>Ochrophyta</taxon>
        <taxon>Bacillariophyta</taxon>
        <taxon>Bacillariophyceae</taxon>
        <taxon>Bacillariophycidae</taxon>
        <taxon>Bacillariales</taxon>
        <taxon>Bacillariaceae</taxon>
        <taxon>Fragilariopsis</taxon>
    </lineage>
</organism>
<feature type="region of interest" description="Disordered" evidence="1">
    <location>
        <begin position="46"/>
        <end position="67"/>
    </location>
</feature>
<evidence type="ECO:0000313" key="3">
    <source>
        <dbReference type="Proteomes" id="UP000095751"/>
    </source>
</evidence>
<dbReference type="EMBL" id="KV784382">
    <property type="protein sequence ID" value="OEU08084.1"/>
    <property type="molecule type" value="Genomic_DNA"/>
</dbReference>
<dbReference type="KEGG" id="fcy:FRACYDRAFT_250305"/>
<accession>A0A1E7EQF2</accession>
<protein>
    <submittedName>
        <fullName evidence="2">Uncharacterized protein</fullName>
    </submittedName>
</protein>
<proteinExistence type="predicted"/>
<dbReference type="AlphaFoldDB" id="A0A1E7EQF2"/>
<name>A0A1E7EQF2_9STRA</name>
<keyword evidence="3" id="KW-1185">Reference proteome</keyword>
<sequence length="104" mass="11703">MPTRARSPKPSLCRHARLANDGAPQEIWHHATGSPTIVRNNIDATDIDDIDNHNNKNKNNNNNNNEEEELHPLAVVIANAVELNNPDLLLYQQENINPIRNSLN</sequence>
<reference evidence="2 3" key="1">
    <citation type="submission" date="2016-09" db="EMBL/GenBank/DDBJ databases">
        <title>Extensive genetic diversity and differential bi-allelic expression allows diatom success in the polar Southern Ocean.</title>
        <authorList>
            <consortium name="DOE Joint Genome Institute"/>
            <person name="Mock T."/>
            <person name="Otillar R.P."/>
            <person name="Strauss J."/>
            <person name="Dupont C."/>
            <person name="Frickenhaus S."/>
            <person name="Maumus F."/>
            <person name="Mcmullan M."/>
            <person name="Sanges R."/>
            <person name="Schmutz J."/>
            <person name="Toseland A."/>
            <person name="Valas R."/>
            <person name="Veluchamy A."/>
            <person name="Ward B.J."/>
            <person name="Allen A."/>
            <person name="Barry K."/>
            <person name="Falciatore A."/>
            <person name="Ferrante M."/>
            <person name="Fortunato A.E."/>
            <person name="Gloeckner G."/>
            <person name="Gruber A."/>
            <person name="Hipkin R."/>
            <person name="Janech M."/>
            <person name="Kroth P."/>
            <person name="Leese F."/>
            <person name="Lindquist E."/>
            <person name="Lyon B.R."/>
            <person name="Martin J."/>
            <person name="Mayer C."/>
            <person name="Parker M."/>
            <person name="Quesneville H."/>
            <person name="Raymond J."/>
            <person name="Uhlig C."/>
            <person name="Valentin K.U."/>
            <person name="Worden A.Z."/>
            <person name="Armbrust E.V."/>
            <person name="Bowler C."/>
            <person name="Green B."/>
            <person name="Moulton V."/>
            <person name="Van Oosterhout C."/>
            <person name="Grigoriev I."/>
        </authorList>
    </citation>
    <scope>NUCLEOTIDE SEQUENCE [LARGE SCALE GENOMIC DNA]</scope>
    <source>
        <strain evidence="2 3">CCMP1102</strain>
    </source>
</reference>
<evidence type="ECO:0000313" key="2">
    <source>
        <dbReference type="EMBL" id="OEU08084.1"/>
    </source>
</evidence>
<dbReference type="Proteomes" id="UP000095751">
    <property type="component" value="Unassembled WGS sequence"/>
</dbReference>
<gene>
    <name evidence="2" type="ORF">FRACYDRAFT_250305</name>
</gene>
<evidence type="ECO:0000256" key="1">
    <source>
        <dbReference type="SAM" id="MobiDB-lite"/>
    </source>
</evidence>